<dbReference type="PANTHER" id="PTHR21340:SF7">
    <property type="entry name" value="NUDIX HYDROLASE DOMAIN-CONTAINING PROTEIN"/>
    <property type="match status" value="1"/>
</dbReference>
<comment type="caution">
    <text evidence="2">The sequence shown here is derived from an EMBL/GenBank/DDBJ whole genome shotgun (WGS) entry which is preliminary data.</text>
</comment>
<dbReference type="Pfam" id="PF00293">
    <property type="entry name" value="NUDIX"/>
    <property type="match status" value="1"/>
</dbReference>
<reference evidence="2 3" key="1">
    <citation type="submission" date="2020-10" db="EMBL/GenBank/DDBJ databases">
        <title>Nocardioides sp. isolated from sludge.</title>
        <authorList>
            <person name="Zhang X."/>
        </authorList>
    </citation>
    <scope>NUCLEOTIDE SEQUENCE [LARGE SCALE GENOMIC DNA]</scope>
    <source>
        <strain evidence="2 3">Y6</strain>
    </source>
</reference>
<dbReference type="PROSITE" id="PS51462">
    <property type="entry name" value="NUDIX"/>
    <property type="match status" value="1"/>
</dbReference>
<dbReference type="CDD" id="cd04662">
    <property type="entry name" value="NUDIX_Hydrolase"/>
    <property type="match status" value="1"/>
</dbReference>
<feature type="domain" description="Nudix hydrolase" evidence="1">
    <location>
        <begin position="1"/>
        <end position="151"/>
    </location>
</feature>
<evidence type="ECO:0000313" key="3">
    <source>
        <dbReference type="Proteomes" id="UP000756387"/>
    </source>
</evidence>
<gene>
    <name evidence="2" type="ORF">IEQ44_03265</name>
</gene>
<sequence length="158" mass="17385">MAKLSAGLLLHRRSSEGTVEVLLVHPGGPFWARKQEGAWSIPKGEYAPGDDPLTTARREFAEELGLPVPDGEVVALGEVRQASGKVVTAFALAGDVAVDEIRSNTFEVEWPPRSGRRQEFPEVDRAEWCALPRARLLLLAGQRPLLERLEEHLARASE</sequence>
<organism evidence="2 3">
    <name type="scientific">Nocardioides malaquae</name>
    <dbReference type="NCBI Taxonomy" id="2773426"/>
    <lineage>
        <taxon>Bacteria</taxon>
        <taxon>Bacillati</taxon>
        <taxon>Actinomycetota</taxon>
        <taxon>Actinomycetes</taxon>
        <taxon>Propionibacteriales</taxon>
        <taxon>Nocardioidaceae</taxon>
        <taxon>Nocardioides</taxon>
    </lineage>
</organism>
<dbReference type="EMBL" id="JADCSA010000002">
    <property type="protein sequence ID" value="MBE7323670.1"/>
    <property type="molecule type" value="Genomic_DNA"/>
</dbReference>
<dbReference type="InterPro" id="IPR015797">
    <property type="entry name" value="NUDIX_hydrolase-like_dom_sf"/>
</dbReference>
<dbReference type="SUPFAM" id="SSF55811">
    <property type="entry name" value="Nudix"/>
    <property type="match status" value="1"/>
</dbReference>
<dbReference type="PANTHER" id="PTHR21340">
    <property type="entry name" value="DIADENOSINE 5,5-P1,P4-TETRAPHOSPHATE PYROPHOSPHOHYDROLASE MUTT"/>
    <property type="match status" value="1"/>
</dbReference>
<dbReference type="RefSeq" id="WP_193636977.1">
    <property type="nucleotide sequence ID" value="NZ_JADCSA010000002.1"/>
</dbReference>
<evidence type="ECO:0000259" key="1">
    <source>
        <dbReference type="PROSITE" id="PS51462"/>
    </source>
</evidence>
<accession>A0ABR9RR96</accession>
<evidence type="ECO:0000313" key="2">
    <source>
        <dbReference type="EMBL" id="MBE7323670.1"/>
    </source>
</evidence>
<dbReference type="InterPro" id="IPR051325">
    <property type="entry name" value="Nudix_hydrolase_domain"/>
</dbReference>
<dbReference type="Proteomes" id="UP000756387">
    <property type="component" value="Unassembled WGS sequence"/>
</dbReference>
<dbReference type="InterPro" id="IPR000086">
    <property type="entry name" value="NUDIX_hydrolase_dom"/>
</dbReference>
<keyword evidence="3" id="KW-1185">Reference proteome</keyword>
<protein>
    <submittedName>
        <fullName evidence="2">NUDIX domain-containing protein</fullName>
    </submittedName>
</protein>
<name>A0ABR9RR96_9ACTN</name>
<proteinExistence type="predicted"/>
<dbReference type="Gene3D" id="3.90.79.10">
    <property type="entry name" value="Nucleoside Triphosphate Pyrophosphohydrolase"/>
    <property type="match status" value="1"/>
</dbReference>